<dbReference type="EMBL" id="CAICTM010000036">
    <property type="protein sequence ID" value="CAB9498332.1"/>
    <property type="molecule type" value="Genomic_DNA"/>
</dbReference>
<evidence type="ECO:0000313" key="8">
    <source>
        <dbReference type="EMBL" id="CAB9498332.1"/>
    </source>
</evidence>
<dbReference type="PANTHER" id="PTHR12677">
    <property type="entry name" value="GOLGI APPARATUS MEMBRANE PROTEIN TVP38-RELATED"/>
    <property type="match status" value="1"/>
</dbReference>
<comment type="subcellular location">
    <subcellularLocation>
        <location evidence="1">Cell membrane</location>
        <topology evidence="1">Multi-pass membrane protein</topology>
    </subcellularLocation>
</comment>
<organism evidence="8 9">
    <name type="scientific">Seminavis robusta</name>
    <dbReference type="NCBI Taxonomy" id="568900"/>
    <lineage>
        <taxon>Eukaryota</taxon>
        <taxon>Sar</taxon>
        <taxon>Stramenopiles</taxon>
        <taxon>Ochrophyta</taxon>
        <taxon>Bacillariophyta</taxon>
        <taxon>Bacillariophyceae</taxon>
        <taxon>Bacillariophycidae</taxon>
        <taxon>Naviculales</taxon>
        <taxon>Naviculaceae</taxon>
        <taxon>Seminavis</taxon>
    </lineage>
</organism>
<evidence type="ECO:0000259" key="7">
    <source>
        <dbReference type="Pfam" id="PF09335"/>
    </source>
</evidence>
<feature type="transmembrane region" description="Helical" evidence="6">
    <location>
        <begin position="100"/>
        <end position="119"/>
    </location>
</feature>
<evidence type="ECO:0000256" key="4">
    <source>
        <dbReference type="ARBA" id="ARBA00022989"/>
    </source>
</evidence>
<keyword evidence="3 6" id="KW-0812">Transmembrane</keyword>
<protein>
    <submittedName>
        <fullName evidence="8">SNARE associated Golgi protein</fullName>
    </submittedName>
</protein>
<dbReference type="InterPro" id="IPR015414">
    <property type="entry name" value="TMEM64"/>
</dbReference>
<proteinExistence type="predicted"/>
<comment type="caution">
    <text evidence="8">The sequence shown here is derived from an EMBL/GenBank/DDBJ whole genome shotgun (WGS) entry which is preliminary data.</text>
</comment>
<evidence type="ECO:0000256" key="5">
    <source>
        <dbReference type="ARBA" id="ARBA00023136"/>
    </source>
</evidence>
<accession>A0A9N8D847</accession>
<evidence type="ECO:0000256" key="6">
    <source>
        <dbReference type="SAM" id="Phobius"/>
    </source>
</evidence>
<dbReference type="Proteomes" id="UP001153069">
    <property type="component" value="Unassembled WGS sequence"/>
</dbReference>
<reference evidence="8" key="1">
    <citation type="submission" date="2020-06" db="EMBL/GenBank/DDBJ databases">
        <authorList>
            <consortium name="Plant Systems Biology data submission"/>
        </authorList>
    </citation>
    <scope>NUCLEOTIDE SEQUENCE</scope>
    <source>
        <strain evidence="8">D6</strain>
    </source>
</reference>
<dbReference type="PANTHER" id="PTHR12677:SF59">
    <property type="entry name" value="GOLGI APPARATUS MEMBRANE PROTEIN TVP38-RELATED"/>
    <property type="match status" value="1"/>
</dbReference>
<name>A0A9N8D847_9STRA</name>
<feature type="transmembrane region" description="Helical" evidence="6">
    <location>
        <begin position="23"/>
        <end position="45"/>
    </location>
</feature>
<dbReference type="AlphaFoldDB" id="A0A9N8D847"/>
<feature type="transmembrane region" description="Helical" evidence="6">
    <location>
        <begin position="139"/>
        <end position="160"/>
    </location>
</feature>
<keyword evidence="9" id="KW-1185">Reference proteome</keyword>
<keyword evidence="4 6" id="KW-1133">Transmembrane helix</keyword>
<evidence type="ECO:0000313" key="9">
    <source>
        <dbReference type="Proteomes" id="UP001153069"/>
    </source>
</evidence>
<dbReference type="OrthoDB" id="166803at2759"/>
<sequence length="179" mass="19429">MTVGITTPVETAAGFAFGAKRAIVANALGKIGGALTAFFLGRFIFYDTVRRELKENEFLQLVEESVTENPLLVALMVRLSPLPEPIKNLGMSVLSIKSRYFALSVLLHGFPFTCLWSFMGAETAKVVTLGAAPSSTLKVMVSASTWFGVLLSPTLIGWWVKSLRDKRAKRQAGEGKNSS</sequence>
<evidence type="ECO:0000256" key="1">
    <source>
        <dbReference type="ARBA" id="ARBA00004651"/>
    </source>
</evidence>
<evidence type="ECO:0000256" key="3">
    <source>
        <dbReference type="ARBA" id="ARBA00022692"/>
    </source>
</evidence>
<dbReference type="GO" id="GO:0005886">
    <property type="term" value="C:plasma membrane"/>
    <property type="evidence" value="ECO:0007669"/>
    <property type="project" value="UniProtKB-SubCell"/>
</dbReference>
<keyword evidence="5 6" id="KW-0472">Membrane</keyword>
<feature type="domain" description="VTT" evidence="7">
    <location>
        <begin position="8"/>
        <end position="121"/>
    </location>
</feature>
<dbReference type="Pfam" id="PF09335">
    <property type="entry name" value="VTT_dom"/>
    <property type="match status" value="1"/>
</dbReference>
<evidence type="ECO:0000256" key="2">
    <source>
        <dbReference type="ARBA" id="ARBA00022475"/>
    </source>
</evidence>
<gene>
    <name evidence="8" type="ORF">SEMRO_36_G022650.1</name>
</gene>
<dbReference type="InterPro" id="IPR032816">
    <property type="entry name" value="VTT_dom"/>
</dbReference>
<keyword evidence="2" id="KW-1003">Cell membrane</keyword>